<evidence type="ECO:0000313" key="3">
    <source>
        <dbReference type="Proteomes" id="UP000001551"/>
    </source>
</evidence>
<evidence type="ECO:0000313" key="2">
    <source>
        <dbReference type="EMBL" id="ADU28010.1"/>
    </source>
</evidence>
<reference evidence="2 3" key="1">
    <citation type="submission" date="2010-12" db="EMBL/GenBank/DDBJ databases">
        <title>Complete sequence of Ethanoligenens harbinense YUAN-3.</title>
        <authorList>
            <person name="Lucas S."/>
            <person name="Copeland A."/>
            <person name="Lapidus A."/>
            <person name="Cheng J.-F."/>
            <person name="Bruce D."/>
            <person name="Goodwin L."/>
            <person name="Pitluck S."/>
            <person name="Chertkov O."/>
            <person name="Misra M."/>
            <person name="Detter J.C."/>
            <person name="Han C."/>
            <person name="Tapia R."/>
            <person name="Land M."/>
            <person name="Hauser L."/>
            <person name="Jeffries C."/>
            <person name="Kyrpides N."/>
            <person name="Ivanova N."/>
            <person name="Mikhailova N."/>
            <person name="Wang A."/>
            <person name="Mouttaki H."/>
            <person name="He Z."/>
            <person name="Zhou J."/>
            <person name="Hemme C.L."/>
            <person name="Woyke T."/>
        </authorList>
    </citation>
    <scope>NUCLEOTIDE SEQUENCE [LARGE SCALE GENOMIC DNA]</scope>
    <source>
        <strain evidence="3">DSM 18485 / JCM 12961 / CGMCC 1.5033 / YUAN-3</strain>
    </source>
</reference>
<keyword evidence="1" id="KW-0812">Transmembrane</keyword>
<dbReference type="Proteomes" id="UP000001551">
    <property type="component" value="Chromosome"/>
</dbReference>
<proteinExistence type="predicted"/>
<protein>
    <submittedName>
        <fullName evidence="2">Uncharacterized protein</fullName>
    </submittedName>
</protein>
<feature type="transmembrane region" description="Helical" evidence="1">
    <location>
        <begin position="196"/>
        <end position="219"/>
    </location>
</feature>
<sequence>MHTARLYLPERLSRLLPLLLPLLLAAAVLFALYHELPRQKTRIETPYALSKITVPNRIGAIRQTFIVREDAFCGIAVKITPDSPQPGAAVLVQLQDDAGRVVTRQTVALAYVDKSRFVRVSFTPVEHAKGRRFTLELRPAQGQWMDGAVFYRQERDETGYRLYLDGTQQKGVLAFRTVYRSSRLGAIYNGRFPASYVTLVLCVIAVSVVLCCLLFGLLLKS</sequence>
<dbReference type="AlphaFoldDB" id="E6U6E0"/>
<keyword evidence="1" id="KW-0472">Membrane</keyword>
<dbReference type="RefSeq" id="WP_013486353.1">
    <property type="nucleotide sequence ID" value="NC_014828.1"/>
</dbReference>
<gene>
    <name evidence="2" type="ordered locus">Ethha_2517</name>
</gene>
<keyword evidence="3" id="KW-1185">Reference proteome</keyword>
<evidence type="ECO:0000256" key="1">
    <source>
        <dbReference type="SAM" id="Phobius"/>
    </source>
</evidence>
<feature type="transmembrane region" description="Helical" evidence="1">
    <location>
        <begin position="15"/>
        <end position="33"/>
    </location>
</feature>
<keyword evidence="1" id="KW-1133">Transmembrane helix</keyword>
<dbReference type="HOGENOM" id="CLU_1249052_0_0_9"/>
<dbReference type="EMBL" id="CP002400">
    <property type="protein sequence ID" value="ADU28010.1"/>
    <property type="molecule type" value="Genomic_DNA"/>
</dbReference>
<dbReference type="KEGG" id="eha:Ethha_2517"/>
<accession>E6U6E0</accession>
<organism evidence="2 3">
    <name type="scientific">Ethanoligenens harbinense (strain DSM 18485 / JCM 12961 / CGMCC 1.5033 / YUAN-3)</name>
    <dbReference type="NCBI Taxonomy" id="663278"/>
    <lineage>
        <taxon>Bacteria</taxon>
        <taxon>Bacillati</taxon>
        <taxon>Bacillota</taxon>
        <taxon>Clostridia</taxon>
        <taxon>Eubacteriales</taxon>
        <taxon>Oscillospiraceae</taxon>
        <taxon>Ethanoligenens</taxon>
    </lineage>
</organism>
<dbReference type="STRING" id="663278.Ethha_2517"/>
<name>E6U6E0_ETHHY</name>